<dbReference type="Pfam" id="PF00106">
    <property type="entry name" value="adh_short"/>
    <property type="match status" value="1"/>
</dbReference>
<dbReference type="PANTHER" id="PTHR43157">
    <property type="entry name" value="PHOSPHATIDYLINOSITOL-GLYCAN BIOSYNTHESIS CLASS F PROTEIN-RELATED"/>
    <property type="match status" value="1"/>
</dbReference>
<dbReference type="PANTHER" id="PTHR43157:SF31">
    <property type="entry name" value="PHOSPHATIDYLINOSITOL-GLYCAN BIOSYNTHESIS CLASS F PROTEIN"/>
    <property type="match status" value="1"/>
</dbReference>
<dbReference type="InterPro" id="IPR036291">
    <property type="entry name" value="NAD(P)-bd_dom_sf"/>
</dbReference>
<evidence type="ECO:0000256" key="3">
    <source>
        <dbReference type="SAM" id="MobiDB-lite"/>
    </source>
</evidence>
<evidence type="ECO:0000313" key="4">
    <source>
        <dbReference type="EMBL" id="WXA97809.1"/>
    </source>
</evidence>
<proteinExistence type="inferred from homology"/>
<feature type="region of interest" description="Disordered" evidence="3">
    <location>
        <begin position="255"/>
        <end position="274"/>
    </location>
</feature>
<dbReference type="Proteomes" id="UP001379533">
    <property type="component" value="Chromosome"/>
</dbReference>
<dbReference type="CDD" id="cd05327">
    <property type="entry name" value="retinol-DH_like_SDR_c_like"/>
    <property type="match status" value="1"/>
</dbReference>
<keyword evidence="5" id="KW-1185">Reference proteome</keyword>
<evidence type="ECO:0000313" key="5">
    <source>
        <dbReference type="Proteomes" id="UP001379533"/>
    </source>
</evidence>
<sequence length="297" mass="32640">MQDRLYAMGQLTDKVVLVTGANSGIGLEASVKLARMGARLVMVGRNRTKLDAAVAEVTQRAGSQQVTSLLCDFSSQAAIRGLADEFRRAHTRLDVLVNNAGSVSDRRQVTIDGLEQTFAVNHLGYFLLTNLLLDLLEAAAPARIVNVSSVGHRRGDLDFDDLQMEKGYQIMRAYRRSKLGNVLFTRELAKKLAGTGITVNSLHPGEVATHIWDHAPWFAKPVLAVAKRFMITPEQGGDTIVYLATSPEVEGKTGRLLREKPPGRTGSAGSRRFAGRETVARQCLPLRRGRRDRLKTH</sequence>
<comment type="similarity">
    <text evidence="2">Belongs to the short-chain dehydrogenases/reductases (SDR) family.</text>
</comment>
<organism evidence="4 5">
    <name type="scientific">Pendulispora brunnea</name>
    <dbReference type="NCBI Taxonomy" id="2905690"/>
    <lineage>
        <taxon>Bacteria</taxon>
        <taxon>Pseudomonadati</taxon>
        <taxon>Myxococcota</taxon>
        <taxon>Myxococcia</taxon>
        <taxon>Myxococcales</taxon>
        <taxon>Sorangiineae</taxon>
        <taxon>Pendulisporaceae</taxon>
        <taxon>Pendulispora</taxon>
    </lineage>
</organism>
<keyword evidence="1" id="KW-0560">Oxidoreductase</keyword>
<dbReference type="RefSeq" id="WP_394848427.1">
    <property type="nucleotide sequence ID" value="NZ_CP089982.1"/>
</dbReference>
<dbReference type="SUPFAM" id="SSF51735">
    <property type="entry name" value="NAD(P)-binding Rossmann-fold domains"/>
    <property type="match status" value="1"/>
</dbReference>
<dbReference type="InterPro" id="IPR002347">
    <property type="entry name" value="SDR_fam"/>
</dbReference>
<dbReference type="Gene3D" id="3.40.50.720">
    <property type="entry name" value="NAD(P)-binding Rossmann-like Domain"/>
    <property type="match status" value="1"/>
</dbReference>
<accession>A0ABZ2KLH6</accession>
<name>A0ABZ2KLH6_9BACT</name>
<dbReference type="EMBL" id="CP089982">
    <property type="protein sequence ID" value="WXA97809.1"/>
    <property type="molecule type" value="Genomic_DNA"/>
</dbReference>
<protein>
    <submittedName>
        <fullName evidence="4">SDR family oxidoreductase</fullName>
    </submittedName>
</protein>
<reference evidence="4 5" key="1">
    <citation type="submission" date="2021-12" db="EMBL/GenBank/DDBJ databases">
        <title>Discovery of the Pendulisporaceae a myxobacterial family with distinct sporulation behavior and unique specialized metabolism.</title>
        <authorList>
            <person name="Garcia R."/>
            <person name="Popoff A."/>
            <person name="Bader C.D."/>
            <person name="Loehr J."/>
            <person name="Walesch S."/>
            <person name="Walt C."/>
            <person name="Boldt J."/>
            <person name="Bunk B."/>
            <person name="Haeckl F.J.F.P.J."/>
            <person name="Gunesch A.P."/>
            <person name="Birkelbach J."/>
            <person name="Nuebel U."/>
            <person name="Pietschmann T."/>
            <person name="Bach T."/>
            <person name="Mueller R."/>
        </authorList>
    </citation>
    <scope>NUCLEOTIDE SEQUENCE [LARGE SCALE GENOMIC DNA]</scope>
    <source>
        <strain evidence="4 5">MSr12523</strain>
    </source>
</reference>
<gene>
    <name evidence="4" type="ORF">LZC95_13315</name>
</gene>
<evidence type="ECO:0000256" key="2">
    <source>
        <dbReference type="RuleBase" id="RU000363"/>
    </source>
</evidence>
<dbReference type="PRINTS" id="PR00080">
    <property type="entry name" value="SDRFAMILY"/>
</dbReference>
<dbReference type="PRINTS" id="PR00081">
    <property type="entry name" value="GDHRDH"/>
</dbReference>
<evidence type="ECO:0000256" key="1">
    <source>
        <dbReference type="ARBA" id="ARBA00023002"/>
    </source>
</evidence>